<keyword evidence="4" id="KW-1185">Reference proteome</keyword>
<sequence>MPLCIQDIIDSEPLRTRLLCGAEGTRRRLRWAHVCELSDPTEWLGEGDLLMTTGIGIPADPQAQRSYLERLARAKVAGLMIGENMQAPADLEALRDTAEQLGFAVLMTHYSVPFSAVTRSILDAGRQEEFERRTAISRIYESARMGLRGLGLADLVERLGRDVQARLFLFDPLSLEPWQAELQALPETWREVLLARRQELKGGSPAVLRCAGAQGEALVMALPSQVDCAILACGGELLDYGLLHHLVAVLGIELERLQVERERCLRLGSELLDDLLQQRLSERAAAERLAQLLGPAECAVLAVARADAAVPAEWQRRLRRQNVQFLVRNQGEELVMLLAERSSAPEVQAGLEGMLGVSAPLGHAGRMVEALREARLALAHACAARPLMDYAEARTEQPWLPGSLDEAVRVHRNVLGLLADYDQQQGAQLQRTLRVFLVHNRSWQKAAQELNVHKQTLVYRIRRIEEICGRSLDSTEDVAVLWIALRAAEIAGLRE</sequence>
<evidence type="ECO:0000313" key="4">
    <source>
        <dbReference type="Proteomes" id="UP001163624"/>
    </source>
</evidence>
<reference evidence="3" key="1">
    <citation type="submission" date="2022-11" db="EMBL/GenBank/DDBJ databases">
        <title>Pseudomonas triclosanedens sp. nov., a triclosan degrader isolated from activated sludge.</title>
        <authorList>
            <person name="Yin Y."/>
            <person name="Lu Z."/>
        </authorList>
    </citation>
    <scope>NUCLEOTIDE SEQUENCE</scope>
    <source>
        <strain evidence="3">ZM23</strain>
    </source>
</reference>
<proteinExistence type="predicted"/>
<organism evidence="3 4">
    <name type="scientific">Pseudomonas triclosanedens</name>
    <dbReference type="NCBI Taxonomy" id="2961893"/>
    <lineage>
        <taxon>Bacteria</taxon>
        <taxon>Pseudomonadati</taxon>
        <taxon>Pseudomonadota</taxon>
        <taxon>Gammaproteobacteria</taxon>
        <taxon>Pseudomonadales</taxon>
        <taxon>Pseudomonadaceae</taxon>
        <taxon>Pseudomonas</taxon>
    </lineage>
</organism>
<dbReference type="RefSeq" id="WP_254474893.1">
    <property type="nucleotide sequence ID" value="NZ_CP113432.1"/>
</dbReference>
<evidence type="ECO:0000259" key="1">
    <source>
        <dbReference type="Pfam" id="PF07905"/>
    </source>
</evidence>
<dbReference type="InterPro" id="IPR012914">
    <property type="entry name" value="PucR_dom"/>
</dbReference>
<protein>
    <submittedName>
        <fullName evidence="3">PucR family transcriptional regulator ligand-binding domain-containing protein</fullName>
    </submittedName>
</protein>
<name>A0ABY6ZSV4_9PSED</name>
<feature type="domain" description="Purine catabolism PurC-like" evidence="1">
    <location>
        <begin position="7"/>
        <end position="123"/>
    </location>
</feature>
<evidence type="ECO:0000313" key="3">
    <source>
        <dbReference type="EMBL" id="WAI48017.1"/>
    </source>
</evidence>
<dbReference type="EMBL" id="CP113432">
    <property type="protein sequence ID" value="WAI48017.1"/>
    <property type="molecule type" value="Genomic_DNA"/>
</dbReference>
<dbReference type="Pfam" id="PF07905">
    <property type="entry name" value="PucR"/>
    <property type="match status" value="1"/>
</dbReference>
<dbReference type="Pfam" id="PF13556">
    <property type="entry name" value="HTH_30"/>
    <property type="match status" value="1"/>
</dbReference>
<evidence type="ECO:0000259" key="2">
    <source>
        <dbReference type="Pfam" id="PF13556"/>
    </source>
</evidence>
<gene>
    <name evidence="3" type="ORF">OU419_19880</name>
</gene>
<dbReference type="PANTHER" id="PTHR33744">
    <property type="entry name" value="CARBOHYDRATE DIACID REGULATOR"/>
    <property type="match status" value="1"/>
</dbReference>
<dbReference type="Gene3D" id="1.10.10.2840">
    <property type="entry name" value="PucR C-terminal helix-turn-helix domain"/>
    <property type="match status" value="1"/>
</dbReference>
<accession>A0ABY6ZSV4</accession>
<dbReference type="Proteomes" id="UP001163624">
    <property type="component" value="Chromosome"/>
</dbReference>
<dbReference type="InterPro" id="IPR025736">
    <property type="entry name" value="PucR_C-HTH_dom"/>
</dbReference>
<dbReference type="InterPro" id="IPR051448">
    <property type="entry name" value="CdaR-like_regulators"/>
</dbReference>
<dbReference type="InterPro" id="IPR042070">
    <property type="entry name" value="PucR_C-HTH_sf"/>
</dbReference>
<feature type="domain" description="PucR C-terminal helix-turn-helix" evidence="2">
    <location>
        <begin position="429"/>
        <end position="487"/>
    </location>
</feature>
<dbReference type="PANTHER" id="PTHR33744:SF1">
    <property type="entry name" value="DNA-BINDING TRANSCRIPTIONAL ACTIVATOR ADER"/>
    <property type="match status" value="1"/>
</dbReference>